<dbReference type="OrthoDB" id="414781at2759"/>
<dbReference type="GO" id="GO:0006886">
    <property type="term" value="P:intracellular protein transport"/>
    <property type="evidence" value="ECO:0007669"/>
    <property type="project" value="TreeGrafter"/>
</dbReference>
<dbReference type="GO" id="GO:0043001">
    <property type="term" value="P:Golgi to plasma membrane protein transport"/>
    <property type="evidence" value="ECO:0007669"/>
    <property type="project" value="TreeGrafter"/>
</dbReference>
<dbReference type="PANTHER" id="PTHR45909">
    <property type="entry name" value="ADP-RIBOSYLATION FACTOR-RELATED PROTEIN 1"/>
    <property type="match status" value="1"/>
</dbReference>
<evidence type="ECO:0000313" key="4">
    <source>
        <dbReference type="EMBL" id="RWS12410.1"/>
    </source>
</evidence>
<dbReference type="Pfam" id="PF00025">
    <property type="entry name" value="Arf"/>
    <property type="match status" value="1"/>
</dbReference>
<comment type="caution">
    <text evidence="4">The sequence shown here is derived from an EMBL/GenBank/DDBJ whole genome shotgun (WGS) entry which is preliminary data.</text>
</comment>
<dbReference type="Gene3D" id="3.40.50.300">
    <property type="entry name" value="P-loop containing nucleotide triphosphate hydrolases"/>
    <property type="match status" value="1"/>
</dbReference>
<evidence type="ECO:0000313" key="5">
    <source>
        <dbReference type="EMBL" id="RWS12419.1"/>
    </source>
</evidence>
<evidence type="ECO:0000256" key="3">
    <source>
        <dbReference type="PIRSR" id="PIRSR606689-1"/>
    </source>
</evidence>
<gene>
    <name evidence="5" type="ORF">B4U79_09020</name>
    <name evidence="4" type="ORF">B4U79_12448</name>
</gene>
<keyword evidence="6" id="KW-1185">Reference proteome</keyword>
<dbReference type="GO" id="GO:0005525">
    <property type="term" value="F:GTP binding"/>
    <property type="evidence" value="ECO:0007669"/>
    <property type="project" value="UniProtKB-KW"/>
</dbReference>
<organism evidence="4 6">
    <name type="scientific">Dinothrombium tinctorium</name>
    <dbReference type="NCBI Taxonomy" id="1965070"/>
    <lineage>
        <taxon>Eukaryota</taxon>
        <taxon>Metazoa</taxon>
        <taxon>Ecdysozoa</taxon>
        <taxon>Arthropoda</taxon>
        <taxon>Chelicerata</taxon>
        <taxon>Arachnida</taxon>
        <taxon>Acari</taxon>
        <taxon>Acariformes</taxon>
        <taxon>Trombidiformes</taxon>
        <taxon>Prostigmata</taxon>
        <taxon>Anystina</taxon>
        <taxon>Parasitengona</taxon>
        <taxon>Trombidioidea</taxon>
        <taxon>Trombidiidae</taxon>
        <taxon>Dinothrombium</taxon>
    </lineage>
</organism>
<dbReference type="GO" id="GO:0034067">
    <property type="term" value="P:protein localization to Golgi apparatus"/>
    <property type="evidence" value="ECO:0007669"/>
    <property type="project" value="TreeGrafter"/>
</dbReference>
<dbReference type="GO" id="GO:0003924">
    <property type="term" value="F:GTPase activity"/>
    <property type="evidence" value="ECO:0007669"/>
    <property type="project" value="InterPro"/>
</dbReference>
<evidence type="ECO:0000256" key="1">
    <source>
        <dbReference type="ARBA" id="ARBA00022741"/>
    </source>
</evidence>
<reference evidence="4 6" key="1">
    <citation type="journal article" date="2018" name="Gigascience">
        <title>Genomes of trombidid mites reveal novel predicted allergens and laterally-transferred genes associated with secondary metabolism.</title>
        <authorList>
            <person name="Dong X."/>
            <person name="Chaisiri K."/>
            <person name="Xia D."/>
            <person name="Armstrong S.D."/>
            <person name="Fang Y."/>
            <person name="Donnelly M.J."/>
            <person name="Kadowaki T."/>
            <person name="McGarry J.W."/>
            <person name="Darby A.C."/>
            <person name="Makepeace B.L."/>
        </authorList>
    </citation>
    <scope>NUCLEOTIDE SEQUENCE [LARGE SCALE GENOMIC DNA]</scope>
    <source>
        <strain evidence="4">UoL-WK</strain>
    </source>
</reference>
<keyword evidence="1 3" id="KW-0547">Nucleotide-binding</keyword>
<dbReference type="EMBL" id="NCKU01001331">
    <property type="protein sequence ID" value="RWS12410.1"/>
    <property type="molecule type" value="Genomic_DNA"/>
</dbReference>
<dbReference type="STRING" id="1965070.A0A443RAY8"/>
<dbReference type="EMBL" id="NCKU01001327">
    <property type="protein sequence ID" value="RWS12419.1"/>
    <property type="molecule type" value="Genomic_DNA"/>
</dbReference>
<dbReference type="InterPro" id="IPR027417">
    <property type="entry name" value="P-loop_NTPase"/>
</dbReference>
<dbReference type="InterPro" id="IPR006689">
    <property type="entry name" value="Small_GTPase_ARF/SAR"/>
</dbReference>
<dbReference type="AlphaFoldDB" id="A0A443RAY8"/>
<reference evidence="4" key="2">
    <citation type="submission" date="2018-11" db="EMBL/GenBank/DDBJ databases">
        <title>Trombidioid mite genomics.</title>
        <authorList>
            <person name="Dong X."/>
        </authorList>
    </citation>
    <scope>NUCLEOTIDE SEQUENCE</scope>
    <source>
        <strain evidence="4">UoL-WK</strain>
    </source>
</reference>
<sequence length="84" mass="9498">MIKNEALKSVPLLFVANKQDKSEALSLDRLKDIFRQSAQYMGKRDCHSVAASAILGEGINEGIEWLVNCMKRNSNIRPPHNEEE</sequence>
<feature type="binding site" evidence="3">
    <location>
        <begin position="17"/>
        <end position="20"/>
    </location>
    <ligand>
        <name>GTP</name>
        <dbReference type="ChEBI" id="CHEBI:37565"/>
    </ligand>
</feature>
<evidence type="ECO:0000313" key="6">
    <source>
        <dbReference type="Proteomes" id="UP000285301"/>
    </source>
</evidence>
<dbReference type="PANTHER" id="PTHR45909:SF1">
    <property type="entry name" value="ADP-RIBOSYLATION FACTOR-RELATED PROTEIN 1"/>
    <property type="match status" value="1"/>
</dbReference>
<keyword evidence="2 3" id="KW-0342">GTP-binding</keyword>
<dbReference type="GO" id="GO:0005794">
    <property type="term" value="C:Golgi apparatus"/>
    <property type="evidence" value="ECO:0007669"/>
    <property type="project" value="TreeGrafter"/>
</dbReference>
<name>A0A443RAY8_9ACAR</name>
<proteinExistence type="predicted"/>
<evidence type="ECO:0000256" key="2">
    <source>
        <dbReference type="ARBA" id="ARBA00023134"/>
    </source>
</evidence>
<dbReference type="InterPro" id="IPR024156">
    <property type="entry name" value="Small_GTPase_ARF"/>
</dbReference>
<dbReference type="SUPFAM" id="SSF52540">
    <property type="entry name" value="P-loop containing nucleoside triphosphate hydrolases"/>
    <property type="match status" value="1"/>
</dbReference>
<protein>
    <submittedName>
        <fullName evidence="4">ADP-ribosylation factor-related protein 1-like protein</fullName>
    </submittedName>
</protein>
<accession>A0A443RAY8</accession>
<dbReference type="Proteomes" id="UP000285301">
    <property type="component" value="Unassembled WGS sequence"/>
</dbReference>